<keyword evidence="2" id="KW-0175">Coiled coil</keyword>
<organism evidence="5 6">
    <name type="scientific">Lophium mytilinum</name>
    <dbReference type="NCBI Taxonomy" id="390894"/>
    <lineage>
        <taxon>Eukaryota</taxon>
        <taxon>Fungi</taxon>
        <taxon>Dikarya</taxon>
        <taxon>Ascomycota</taxon>
        <taxon>Pezizomycotina</taxon>
        <taxon>Dothideomycetes</taxon>
        <taxon>Pleosporomycetidae</taxon>
        <taxon>Mytilinidiales</taxon>
        <taxon>Mytilinidiaceae</taxon>
        <taxon>Lophium</taxon>
    </lineage>
</organism>
<dbReference type="Gene3D" id="3.40.50.300">
    <property type="entry name" value="P-loop containing nucleotide triphosphate hydrolases"/>
    <property type="match status" value="1"/>
</dbReference>
<feature type="domain" description="DUF7708" evidence="3">
    <location>
        <begin position="70"/>
        <end position="209"/>
    </location>
</feature>
<feature type="coiled-coil region" evidence="2">
    <location>
        <begin position="209"/>
        <end position="240"/>
    </location>
</feature>
<reference evidence="5" key="1">
    <citation type="journal article" date="2020" name="Stud. Mycol.">
        <title>101 Dothideomycetes genomes: a test case for predicting lifestyles and emergence of pathogens.</title>
        <authorList>
            <person name="Haridas S."/>
            <person name="Albert R."/>
            <person name="Binder M."/>
            <person name="Bloem J."/>
            <person name="Labutti K."/>
            <person name="Salamov A."/>
            <person name="Andreopoulos B."/>
            <person name="Baker S."/>
            <person name="Barry K."/>
            <person name="Bills G."/>
            <person name="Bluhm B."/>
            <person name="Cannon C."/>
            <person name="Castanera R."/>
            <person name="Culley D."/>
            <person name="Daum C."/>
            <person name="Ezra D."/>
            <person name="Gonzalez J."/>
            <person name="Henrissat B."/>
            <person name="Kuo A."/>
            <person name="Liang C."/>
            <person name="Lipzen A."/>
            <person name="Lutzoni F."/>
            <person name="Magnuson J."/>
            <person name="Mondo S."/>
            <person name="Nolan M."/>
            <person name="Ohm R."/>
            <person name="Pangilinan J."/>
            <person name="Park H.-J."/>
            <person name="Ramirez L."/>
            <person name="Alfaro M."/>
            <person name="Sun H."/>
            <person name="Tritt A."/>
            <person name="Yoshinaga Y."/>
            <person name="Zwiers L.-H."/>
            <person name="Turgeon B."/>
            <person name="Goodwin S."/>
            <person name="Spatafora J."/>
            <person name="Crous P."/>
            <person name="Grigoriev I."/>
        </authorList>
    </citation>
    <scope>NUCLEOTIDE SEQUENCE</scope>
    <source>
        <strain evidence="5">CBS 269.34</strain>
    </source>
</reference>
<evidence type="ECO:0000259" key="4">
    <source>
        <dbReference type="Pfam" id="PF24883"/>
    </source>
</evidence>
<keyword evidence="6" id="KW-1185">Reference proteome</keyword>
<protein>
    <submittedName>
        <fullName evidence="5">Uncharacterized protein</fullName>
    </submittedName>
</protein>
<dbReference type="EMBL" id="MU004189">
    <property type="protein sequence ID" value="KAF2495524.1"/>
    <property type="molecule type" value="Genomic_DNA"/>
</dbReference>
<evidence type="ECO:0000256" key="2">
    <source>
        <dbReference type="SAM" id="Coils"/>
    </source>
</evidence>
<feature type="domain" description="Nephrocystin 3-like N-terminal" evidence="4">
    <location>
        <begin position="259"/>
        <end position="426"/>
    </location>
</feature>
<accession>A0A6A6QTT1</accession>
<dbReference type="InterPro" id="IPR056125">
    <property type="entry name" value="DUF7708"/>
</dbReference>
<dbReference type="Pfam" id="PF24883">
    <property type="entry name" value="NPHP3_N"/>
    <property type="match status" value="1"/>
</dbReference>
<evidence type="ECO:0000259" key="3">
    <source>
        <dbReference type="Pfam" id="PF24809"/>
    </source>
</evidence>
<dbReference type="AlphaFoldDB" id="A0A6A6QTT1"/>
<evidence type="ECO:0000313" key="5">
    <source>
        <dbReference type="EMBL" id="KAF2495524.1"/>
    </source>
</evidence>
<dbReference type="OrthoDB" id="7464126at2759"/>
<evidence type="ECO:0000256" key="1">
    <source>
        <dbReference type="ARBA" id="ARBA00022737"/>
    </source>
</evidence>
<dbReference type="InterPro" id="IPR056884">
    <property type="entry name" value="NPHP3-like_N"/>
</dbReference>
<dbReference type="InterPro" id="IPR027417">
    <property type="entry name" value="P-loop_NTPase"/>
</dbReference>
<keyword evidence="1" id="KW-0677">Repeat</keyword>
<dbReference type="SUPFAM" id="SSF52540">
    <property type="entry name" value="P-loop containing nucleoside triphosphate hydrolases"/>
    <property type="match status" value="1"/>
</dbReference>
<dbReference type="Pfam" id="PF24809">
    <property type="entry name" value="DUF7708"/>
    <property type="match status" value="1"/>
</dbReference>
<dbReference type="Proteomes" id="UP000799750">
    <property type="component" value="Unassembled WGS sequence"/>
</dbReference>
<gene>
    <name evidence="5" type="ORF">BU16DRAFT_610481</name>
</gene>
<sequence>MSAHRIDAIPAQPWALAKARYTEDLSDEEQSLFETATLDNIFYRASAAEKKHKAESKTRAVHEKMRPLLEAVEDYGKAMDVYANTYSLALAPIWGSIRVLLQYASDFGKYYEKIVDILARIGDVLPRFRIYERLFPDHTRLVLALADAYLDIIKFCTDAKAVFTAGKNSRKPFKIIWKPFSKRFDAYLYQFRRHQKEVEKEAGVSHMIESKQEREMEQANRELQERNMKKEMRRQVLTRLSTGEYQANHNRARCVRIDGTGEWVLSHPSFTAWLQDSKSGCFCCFGIPGSGKTVLASAIIDSLLVRDTDNEAVVAYYYCDYANPTTLEMGTIIGSLVRQLIEKLEPEITDQLEEEVNKCYETVSPNLICGGLTKLLHRFIDQSKSVFFVLDGIDELSRRNQSELHRIVSETIDHNNCAVKVFLTSRREERLIRKLFAEYSSIDMSDTQNQTQISQYIRCTIEGRIKSEELRIRDPDLKDEIIIALVNGAKDM</sequence>
<dbReference type="PANTHER" id="PTHR10039:SF14">
    <property type="entry name" value="NACHT DOMAIN-CONTAINING PROTEIN"/>
    <property type="match status" value="1"/>
</dbReference>
<name>A0A6A6QTT1_9PEZI</name>
<proteinExistence type="predicted"/>
<evidence type="ECO:0000313" key="6">
    <source>
        <dbReference type="Proteomes" id="UP000799750"/>
    </source>
</evidence>
<dbReference type="PANTHER" id="PTHR10039">
    <property type="entry name" value="AMELOGENIN"/>
    <property type="match status" value="1"/>
</dbReference>